<proteinExistence type="predicted"/>
<dbReference type="Proteomes" id="UP000055035">
    <property type="component" value="Unassembled WGS sequence"/>
</dbReference>
<reference evidence="2 3" key="1">
    <citation type="submission" date="2015-11" db="EMBL/GenBank/DDBJ databases">
        <title>Genomic analysis of 38 Legionella species identifies large and diverse effector repertoires.</title>
        <authorList>
            <person name="Burstein D."/>
            <person name="Amaro F."/>
            <person name="Zusman T."/>
            <person name="Lifshitz Z."/>
            <person name="Cohen O."/>
            <person name="Gilbert J.A."/>
            <person name="Pupko T."/>
            <person name="Shuman H.A."/>
            <person name="Segal G."/>
        </authorList>
    </citation>
    <scope>NUCLEOTIDE SEQUENCE [LARGE SCALE GENOMIC DNA]</scope>
    <source>
        <strain evidence="2 3">BL-540</strain>
    </source>
</reference>
<evidence type="ECO:0000256" key="1">
    <source>
        <dbReference type="SAM" id="Phobius"/>
    </source>
</evidence>
<name>A0A0W0VCV0_9GAMM</name>
<dbReference type="AlphaFoldDB" id="A0A0W0VCV0"/>
<dbReference type="OrthoDB" id="5638473at2"/>
<evidence type="ECO:0000313" key="2">
    <source>
        <dbReference type="EMBL" id="KTD17964.1"/>
    </source>
</evidence>
<protein>
    <recommendedName>
        <fullName evidence="4">Transmembrane protein</fullName>
    </recommendedName>
</protein>
<organism evidence="2 3">
    <name type="scientific">Legionella jordanis</name>
    <dbReference type="NCBI Taxonomy" id="456"/>
    <lineage>
        <taxon>Bacteria</taxon>
        <taxon>Pseudomonadati</taxon>
        <taxon>Pseudomonadota</taxon>
        <taxon>Gammaproteobacteria</taxon>
        <taxon>Legionellales</taxon>
        <taxon>Legionellaceae</taxon>
        <taxon>Legionella</taxon>
    </lineage>
</organism>
<accession>A0A0W0VCV0</accession>
<feature type="transmembrane region" description="Helical" evidence="1">
    <location>
        <begin position="67"/>
        <end position="91"/>
    </location>
</feature>
<gene>
    <name evidence="2" type="ORF">Ljor_2270</name>
</gene>
<feature type="transmembrane region" description="Helical" evidence="1">
    <location>
        <begin position="103"/>
        <end position="125"/>
    </location>
</feature>
<sequence length="153" mass="17859">MLNHKEYFKKILIVFWALWWLIALWTDVVGGLAHLGLLRASWAVDNNFPFLLQSLAMYPLPQWIPSVLFTGIILWSLLSTIAFIWACLALNRSANVWMRRADLAFILSLMFWLAFFLADQLVMKFDLEENHMVQGGFQLLSYLSLYCLPSRKE</sequence>
<comment type="caution">
    <text evidence="2">The sequence shown here is derived from an EMBL/GenBank/DDBJ whole genome shotgun (WGS) entry which is preliminary data.</text>
</comment>
<keyword evidence="3" id="KW-1185">Reference proteome</keyword>
<dbReference type="EMBL" id="LNYJ01000011">
    <property type="protein sequence ID" value="KTD17964.1"/>
    <property type="molecule type" value="Genomic_DNA"/>
</dbReference>
<evidence type="ECO:0000313" key="3">
    <source>
        <dbReference type="Proteomes" id="UP000055035"/>
    </source>
</evidence>
<evidence type="ECO:0008006" key="4">
    <source>
        <dbReference type="Google" id="ProtNLM"/>
    </source>
</evidence>
<dbReference type="PATRIC" id="fig|456.5.peg.2446"/>
<keyword evidence="1" id="KW-1133">Transmembrane helix</keyword>
<dbReference type="RefSeq" id="WP_126320131.1">
    <property type="nucleotide sequence ID" value="NZ_CAAAIC010000001.1"/>
</dbReference>
<keyword evidence="1" id="KW-0472">Membrane</keyword>
<keyword evidence="1" id="KW-0812">Transmembrane</keyword>